<protein>
    <submittedName>
        <fullName evidence="1">Hypothetical phage protein</fullName>
    </submittedName>
</protein>
<keyword evidence="2" id="KW-1185">Reference proteome</keyword>
<dbReference type="InterPro" id="IPR006521">
    <property type="entry name" value="Tail_protein_I"/>
</dbReference>
<organism evidence="1 2">
    <name type="scientific">Sodalis glossinidius (strain morsitans)</name>
    <dbReference type="NCBI Taxonomy" id="343509"/>
    <lineage>
        <taxon>Bacteria</taxon>
        <taxon>Pseudomonadati</taxon>
        <taxon>Pseudomonadota</taxon>
        <taxon>Gammaproteobacteria</taxon>
        <taxon>Enterobacterales</taxon>
        <taxon>Bruguierivoracaceae</taxon>
        <taxon>Sodalis</taxon>
    </lineage>
</organism>
<dbReference type="EMBL" id="AP008232">
    <property type="protein sequence ID" value="BAE73521.1"/>
    <property type="molecule type" value="Genomic_DNA"/>
</dbReference>
<dbReference type="KEGG" id="sgl:SG0246"/>
<dbReference type="OrthoDB" id="5674874at2"/>
<dbReference type="Pfam" id="PF09684">
    <property type="entry name" value="Tail_P2_I"/>
    <property type="match status" value="1"/>
</dbReference>
<dbReference type="HOGENOM" id="CLU_109377_0_0_6"/>
<dbReference type="Proteomes" id="UP000001932">
    <property type="component" value="Chromosome"/>
</dbReference>
<dbReference type="BioCyc" id="SGLO343509:SGP1_RS02330-MONOMER"/>
<evidence type="ECO:0000313" key="1">
    <source>
        <dbReference type="EMBL" id="BAE73521.1"/>
    </source>
</evidence>
<proteinExistence type="predicted"/>
<sequence>MPDFYKQLDQLRLPVWMDKGEPARLLRACQAFWRQVYGWLTWPLRQLDATTCAASLLNVLAWQRDISRFDGEPLALFRLRVRYAFINARDAGSVAGFIAIFARLGIGYVEIVERLDGLDWDVARVRLSDGQLAGHPNLLRQIIRQYGRTCRRYQFEVINGTDLHLRAGWVGGDYQCYSAMRPLSPTPPSKKPDVTNDYHPCL</sequence>
<dbReference type="RefSeq" id="WP_011410110.1">
    <property type="nucleotide sequence ID" value="NC_007712.1"/>
</dbReference>
<name>Q2NWF4_SODGM</name>
<reference evidence="1 2" key="1">
    <citation type="journal article" date="2006" name="Genome Res.">
        <title>Massive genome erosion and functional adaptations provide insights into the symbiotic lifestyle of Sodalis glossinidius in the tsetse host.</title>
        <authorList>
            <person name="Toh H."/>
            <person name="Weiss B.L."/>
            <person name="Perkin S.A.H."/>
            <person name="Yamashita A."/>
            <person name="Oshima K."/>
            <person name="Hattori M."/>
            <person name="Aksoy S."/>
        </authorList>
    </citation>
    <scope>NUCLEOTIDE SEQUENCE [LARGE SCALE GENOMIC DNA]</scope>
    <source>
        <strain evidence="2">morsitans</strain>
    </source>
</reference>
<dbReference type="AlphaFoldDB" id="Q2NWF4"/>
<evidence type="ECO:0000313" key="2">
    <source>
        <dbReference type="Proteomes" id="UP000001932"/>
    </source>
</evidence>
<accession>Q2NWF4</accession>
<dbReference type="STRING" id="343509.SG0246"/>
<dbReference type="eggNOG" id="ENOG50321WF">
    <property type="taxonomic scope" value="Bacteria"/>
</dbReference>
<gene>
    <name evidence="1" type="ordered locus">SG0246</name>
</gene>